<dbReference type="Proteomes" id="UP001470230">
    <property type="component" value="Unassembled WGS sequence"/>
</dbReference>
<keyword evidence="1" id="KW-1133">Transmembrane helix</keyword>
<dbReference type="SUPFAM" id="SSF52540">
    <property type="entry name" value="P-loop containing nucleoside triphosphate hydrolases"/>
    <property type="match status" value="1"/>
</dbReference>
<protein>
    <recommendedName>
        <fullName evidence="2">G domain-containing protein</fullName>
    </recommendedName>
</protein>
<evidence type="ECO:0000259" key="2">
    <source>
        <dbReference type="Pfam" id="PF01926"/>
    </source>
</evidence>
<keyword evidence="4" id="KW-1185">Reference proteome</keyword>
<feature type="transmembrane region" description="Helical" evidence="1">
    <location>
        <begin position="322"/>
        <end position="343"/>
    </location>
</feature>
<feature type="domain" description="G" evidence="2">
    <location>
        <begin position="71"/>
        <end position="192"/>
    </location>
</feature>
<name>A0ABR2JCL2_9EUKA</name>
<evidence type="ECO:0000313" key="3">
    <source>
        <dbReference type="EMBL" id="KAK8875451.1"/>
    </source>
</evidence>
<sequence length="417" mass="45641">MGSSQSSQESELSEEFNWNESIETSDLNILFDLNEPSNESSQQRDRFSDKLTSCVENCLKGKLKKLKTLNIMVVGITGCGKSTLINNLFREQLADEGIGNAVTQHITKYCKPDLNLNIYDTPGFELGESRQKELLKGISKIHNPKDISQCIHCLLYCVKSEAQRFQNFEKDFIEKFSNHSDLKNIPIIIVITQSFDTHVSNEMKRYIESINLNVVGVIPVLAKERIINQNVYEAFGLEELVGLIKDNLPCILHETLNNAQIASIKHKRDCSIGVISGAVAAAAAAGGSPIPFTDAALLIPVEIAMLAGITAIYGINVSPEKILLILSCTLYNGAASFLVRTAVVNAIKCIPGIGTVIGGVISGTSAAFITGAIGATYTTFIDYVIKENIDINSLKPDTLKGIVQPMFQNEIAKKRKR</sequence>
<dbReference type="Pfam" id="PF01926">
    <property type="entry name" value="MMR_HSR1"/>
    <property type="match status" value="1"/>
</dbReference>
<feature type="transmembrane region" description="Helical" evidence="1">
    <location>
        <begin position="270"/>
        <end position="290"/>
    </location>
</feature>
<comment type="caution">
    <text evidence="3">The sequence shown here is derived from an EMBL/GenBank/DDBJ whole genome shotgun (WGS) entry which is preliminary data.</text>
</comment>
<organism evidence="3 4">
    <name type="scientific">Tritrichomonas musculus</name>
    <dbReference type="NCBI Taxonomy" id="1915356"/>
    <lineage>
        <taxon>Eukaryota</taxon>
        <taxon>Metamonada</taxon>
        <taxon>Parabasalia</taxon>
        <taxon>Tritrichomonadida</taxon>
        <taxon>Tritrichomonadidae</taxon>
        <taxon>Tritrichomonas</taxon>
    </lineage>
</organism>
<reference evidence="3 4" key="1">
    <citation type="submission" date="2024-04" db="EMBL/GenBank/DDBJ databases">
        <title>Tritrichomonas musculus Genome.</title>
        <authorList>
            <person name="Alves-Ferreira E."/>
            <person name="Grigg M."/>
            <person name="Lorenzi H."/>
            <person name="Galac M."/>
        </authorList>
    </citation>
    <scope>NUCLEOTIDE SEQUENCE [LARGE SCALE GENOMIC DNA]</scope>
    <source>
        <strain evidence="3 4">EAF2021</strain>
    </source>
</reference>
<evidence type="ECO:0000313" key="4">
    <source>
        <dbReference type="Proteomes" id="UP001470230"/>
    </source>
</evidence>
<evidence type="ECO:0000256" key="1">
    <source>
        <dbReference type="SAM" id="Phobius"/>
    </source>
</evidence>
<gene>
    <name evidence="3" type="ORF">M9Y10_005617</name>
</gene>
<feature type="transmembrane region" description="Helical" evidence="1">
    <location>
        <begin position="296"/>
        <end position="315"/>
    </location>
</feature>
<dbReference type="Gene3D" id="3.40.50.300">
    <property type="entry name" value="P-loop containing nucleotide triphosphate hydrolases"/>
    <property type="match status" value="1"/>
</dbReference>
<dbReference type="EMBL" id="JAPFFF010000012">
    <property type="protein sequence ID" value="KAK8875451.1"/>
    <property type="molecule type" value="Genomic_DNA"/>
</dbReference>
<keyword evidence="1" id="KW-0812">Transmembrane</keyword>
<keyword evidence="1" id="KW-0472">Membrane</keyword>
<proteinExistence type="predicted"/>
<accession>A0ABR2JCL2</accession>
<dbReference type="InterPro" id="IPR006073">
    <property type="entry name" value="GTP-bd"/>
</dbReference>
<dbReference type="InterPro" id="IPR027417">
    <property type="entry name" value="P-loop_NTPase"/>
</dbReference>
<dbReference type="CDD" id="cd00882">
    <property type="entry name" value="Ras_like_GTPase"/>
    <property type="match status" value="1"/>
</dbReference>